<dbReference type="CDD" id="cd06137">
    <property type="entry name" value="DEDDh_RNase"/>
    <property type="match status" value="1"/>
</dbReference>
<dbReference type="GO" id="GO:0000027">
    <property type="term" value="P:ribosomal large subunit assembly"/>
    <property type="evidence" value="ECO:0007669"/>
    <property type="project" value="TreeGrafter"/>
</dbReference>
<sequence>MAFDQRAPPARHPQNPYGTPSATIEPTQPYLQQLRSMAHRKHVLVKNGFVVNPLSEADIDDKKRCRRCNMRCSNKKNKYKPDGRDAKRGHKKLPLGSSPSSQPRLLPVPAVLTPGGEEPEGAMEDEKPPKPVLKCQYHTGRVVRMYWTCCRAHVSAPGCTWAPEHLTRTYTAGDLLTRHQFHRTPAHALLDLFSPSPSPSPSSSPSRKPRPAVAIDCEMGTAYDGESELIRVTLVDYFTSEILLDSLVYPQVAMQHYNTKWSGVSRQQMNDARAKEKCITGGLAAVRDAVWRWVGPETVVVGHAVHNDLASLRWIHPLVVDSLLLATAARAEREKREEEEEEEEARKDAATAAAAAAAAAAFEEDDDDLISFRELDLEPRENPEKASAEKAGAAKRKPGGLSLKALTSDMFNRQIQKGKEGHDSLEDALAARDIVHWFVMQKTAEVQSQAQGPVIPGFW</sequence>
<protein>
    <submittedName>
        <fullName evidence="8">RNA exonuclease 3</fullName>
    </submittedName>
</protein>
<keyword evidence="4 8" id="KW-0269">Exonuclease</keyword>
<keyword evidence="9" id="KW-1185">Reference proteome</keyword>
<dbReference type="Proteomes" id="UP001055172">
    <property type="component" value="Unassembled WGS sequence"/>
</dbReference>
<feature type="region of interest" description="Disordered" evidence="6">
    <location>
        <begin position="76"/>
        <end position="131"/>
    </location>
</feature>
<evidence type="ECO:0000256" key="4">
    <source>
        <dbReference type="ARBA" id="ARBA00022839"/>
    </source>
</evidence>
<gene>
    <name evidence="8" type="ORF">ColLi_09977</name>
</gene>
<keyword evidence="1" id="KW-0698">rRNA processing</keyword>
<reference evidence="8 9" key="1">
    <citation type="submission" date="2021-07" db="EMBL/GenBank/DDBJ databases">
        <title>Genome data of Colletotrichum spaethianum.</title>
        <authorList>
            <person name="Utami Y.D."/>
            <person name="Hiruma K."/>
        </authorList>
    </citation>
    <scope>NUCLEOTIDE SEQUENCE [LARGE SCALE GENOMIC DNA]</scope>
    <source>
        <strain evidence="8 9">MAFF 242679</strain>
    </source>
</reference>
<evidence type="ECO:0000256" key="2">
    <source>
        <dbReference type="ARBA" id="ARBA00022722"/>
    </source>
</evidence>
<dbReference type="Gene3D" id="3.30.420.10">
    <property type="entry name" value="Ribonuclease H-like superfamily/Ribonuclease H"/>
    <property type="match status" value="1"/>
</dbReference>
<evidence type="ECO:0000256" key="3">
    <source>
        <dbReference type="ARBA" id="ARBA00022801"/>
    </source>
</evidence>
<dbReference type="SUPFAM" id="SSF53098">
    <property type="entry name" value="Ribonuclease H-like"/>
    <property type="match status" value="1"/>
</dbReference>
<dbReference type="GO" id="GO:0003676">
    <property type="term" value="F:nucleic acid binding"/>
    <property type="evidence" value="ECO:0007669"/>
    <property type="project" value="InterPro"/>
</dbReference>
<dbReference type="SMART" id="SM00479">
    <property type="entry name" value="EXOIII"/>
    <property type="match status" value="1"/>
</dbReference>
<evidence type="ECO:0000256" key="1">
    <source>
        <dbReference type="ARBA" id="ARBA00022552"/>
    </source>
</evidence>
<dbReference type="PANTHER" id="PTHR12801">
    <property type="entry name" value="RNA EXONUCLEASE REXO1 / RECO3 FAMILY MEMBER-RELATED"/>
    <property type="match status" value="1"/>
</dbReference>
<feature type="compositionally biased region" description="Basic and acidic residues" evidence="6">
    <location>
        <begin position="370"/>
        <end position="388"/>
    </location>
</feature>
<dbReference type="InterPro" id="IPR036397">
    <property type="entry name" value="RNaseH_sf"/>
</dbReference>
<dbReference type="EMBL" id="BPPX01000025">
    <property type="protein sequence ID" value="GJC87139.1"/>
    <property type="molecule type" value="Genomic_DNA"/>
</dbReference>
<dbReference type="GO" id="GO:0004527">
    <property type="term" value="F:exonuclease activity"/>
    <property type="evidence" value="ECO:0007669"/>
    <property type="project" value="UniProtKB-KW"/>
</dbReference>
<dbReference type="GO" id="GO:0006364">
    <property type="term" value="P:rRNA processing"/>
    <property type="evidence" value="ECO:0007669"/>
    <property type="project" value="UniProtKB-KW"/>
</dbReference>
<proteinExistence type="predicted"/>
<dbReference type="InterPro" id="IPR013520">
    <property type="entry name" value="Ribonucl_H"/>
</dbReference>
<dbReference type="GO" id="GO:0005634">
    <property type="term" value="C:nucleus"/>
    <property type="evidence" value="ECO:0007669"/>
    <property type="project" value="TreeGrafter"/>
</dbReference>
<evidence type="ECO:0000313" key="9">
    <source>
        <dbReference type="Proteomes" id="UP001055172"/>
    </source>
</evidence>
<keyword evidence="3" id="KW-0378">Hydrolase</keyword>
<feature type="compositionally biased region" description="Low complexity" evidence="6">
    <location>
        <begin position="350"/>
        <end position="361"/>
    </location>
</feature>
<feature type="domain" description="Exonuclease" evidence="7">
    <location>
        <begin position="211"/>
        <end position="444"/>
    </location>
</feature>
<comment type="caution">
    <text evidence="8">The sequence shown here is derived from an EMBL/GenBank/DDBJ whole genome shotgun (WGS) entry which is preliminary data.</text>
</comment>
<dbReference type="PANTHER" id="PTHR12801:SF45">
    <property type="entry name" value="RNA EXONUCLEASE 4"/>
    <property type="match status" value="1"/>
</dbReference>
<organism evidence="8 9">
    <name type="scientific">Colletotrichum liriopes</name>
    <dbReference type="NCBI Taxonomy" id="708192"/>
    <lineage>
        <taxon>Eukaryota</taxon>
        <taxon>Fungi</taxon>
        <taxon>Dikarya</taxon>
        <taxon>Ascomycota</taxon>
        <taxon>Pezizomycotina</taxon>
        <taxon>Sordariomycetes</taxon>
        <taxon>Hypocreomycetidae</taxon>
        <taxon>Glomerellales</taxon>
        <taxon>Glomerellaceae</taxon>
        <taxon>Colletotrichum</taxon>
        <taxon>Colletotrichum spaethianum species complex</taxon>
    </lineage>
</organism>
<feature type="region of interest" description="Disordered" evidence="6">
    <location>
        <begin position="1"/>
        <end position="25"/>
    </location>
</feature>
<name>A0AA37GUM4_9PEZI</name>
<feature type="region of interest" description="Disordered" evidence="6">
    <location>
        <begin position="331"/>
        <end position="396"/>
    </location>
</feature>
<evidence type="ECO:0000256" key="5">
    <source>
        <dbReference type="ARBA" id="ARBA00025599"/>
    </source>
</evidence>
<accession>A0AA37GUM4</accession>
<dbReference type="InterPro" id="IPR047021">
    <property type="entry name" value="REXO1/3/4-like"/>
</dbReference>
<feature type="region of interest" description="Disordered" evidence="6">
    <location>
        <begin position="192"/>
        <end position="211"/>
    </location>
</feature>
<dbReference type="InterPro" id="IPR012337">
    <property type="entry name" value="RNaseH-like_sf"/>
</dbReference>
<evidence type="ECO:0000313" key="8">
    <source>
        <dbReference type="EMBL" id="GJC87139.1"/>
    </source>
</evidence>
<evidence type="ECO:0000259" key="7">
    <source>
        <dbReference type="SMART" id="SM00479"/>
    </source>
</evidence>
<feature type="compositionally biased region" description="Polar residues" evidence="6">
    <location>
        <begin position="16"/>
        <end position="25"/>
    </location>
</feature>
<evidence type="ECO:0000256" key="6">
    <source>
        <dbReference type="SAM" id="MobiDB-lite"/>
    </source>
</evidence>
<comment type="function">
    <text evidence="5">Exoribonuclease involved in ribosome biosynthesis. Involved in the processing of ITS1, the internal transcribed spacer localized between the 18S and 5.8S rRNAs.</text>
</comment>
<dbReference type="AlphaFoldDB" id="A0AA37GUM4"/>
<keyword evidence="2" id="KW-0540">Nuclease</keyword>